<gene>
    <name evidence="1" type="ORF">F2Q68_00038591</name>
</gene>
<evidence type="ECO:0000313" key="1">
    <source>
        <dbReference type="EMBL" id="KAF2617762.1"/>
    </source>
</evidence>
<dbReference type="EMBL" id="QGKW02000007">
    <property type="protein sequence ID" value="KAF2617762.1"/>
    <property type="molecule type" value="Genomic_DNA"/>
</dbReference>
<dbReference type="AlphaFoldDB" id="A0A8S9MFI3"/>
<evidence type="ECO:0000313" key="2">
    <source>
        <dbReference type="Proteomes" id="UP000712281"/>
    </source>
</evidence>
<accession>A0A8S9MFI3</accession>
<dbReference type="Proteomes" id="UP000712281">
    <property type="component" value="Unassembled WGS sequence"/>
</dbReference>
<reference evidence="1" key="1">
    <citation type="submission" date="2019-12" db="EMBL/GenBank/DDBJ databases">
        <title>Genome sequencing and annotation of Brassica cretica.</title>
        <authorList>
            <person name="Studholme D.J."/>
            <person name="Sarris P.F."/>
        </authorList>
    </citation>
    <scope>NUCLEOTIDE SEQUENCE</scope>
    <source>
        <strain evidence="1">PFS-001/15</strain>
        <tissue evidence="1">Leaf</tissue>
    </source>
</reference>
<comment type="caution">
    <text evidence="1">The sequence shown here is derived from an EMBL/GenBank/DDBJ whole genome shotgun (WGS) entry which is preliminary data.</text>
</comment>
<protein>
    <submittedName>
        <fullName evidence="1">Uncharacterized protein</fullName>
    </submittedName>
</protein>
<organism evidence="1 2">
    <name type="scientific">Brassica cretica</name>
    <name type="common">Mustard</name>
    <dbReference type="NCBI Taxonomy" id="69181"/>
    <lineage>
        <taxon>Eukaryota</taxon>
        <taxon>Viridiplantae</taxon>
        <taxon>Streptophyta</taxon>
        <taxon>Embryophyta</taxon>
        <taxon>Tracheophyta</taxon>
        <taxon>Spermatophyta</taxon>
        <taxon>Magnoliopsida</taxon>
        <taxon>eudicotyledons</taxon>
        <taxon>Gunneridae</taxon>
        <taxon>Pentapetalae</taxon>
        <taxon>rosids</taxon>
        <taxon>malvids</taxon>
        <taxon>Brassicales</taxon>
        <taxon>Brassicaceae</taxon>
        <taxon>Brassiceae</taxon>
        <taxon>Brassica</taxon>
    </lineage>
</organism>
<sequence>MKIMIMTKKKGGLKEGQVDEFLVRTFVSYNVIMRSPNVLVREIKVDDKVAGRHGNKESQTDNWFCLFGESVQLSEEHPAAEKGSCDLRSRYPKESDTIMLAKQTSSGSVAWKDQVQDLLDHMLSFEGEEESRYVEARVANRFLYADQILKDGFCLNMIKTPLCPLKILKNMQEAVRDDDIVINGLPQTKQF</sequence>
<name>A0A8S9MFI3_BRACR</name>
<proteinExistence type="predicted"/>